<dbReference type="Gene3D" id="3.40.50.620">
    <property type="entry name" value="HUPs"/>
    <property type="match status" value="2"/>
</dbReference>
<dbReference type="Pfam" id="PF00582">
    <property type="entry name" value="Usp"/>
    <property type="match status" value="2"/>
</dbReference>
<protein>
    <submittedName>
        <fullName evidence="3">Universal stress protein</fullName>
    </submittedName>
</protein>
<dbReference type="AlphaFoldDB" id="A0A7D5GYT8"/>
<dbReference type="KEGG" id="halg:HUG10_16000"/>
<dbReference type="InterPro" id="IPR006015">
    <property type="entry name" value="Universal_stress_UspA"/>
</dbReference>
<sequence>MYDSILLPVDGSEHAAKIVHHAAELAQWTEATIKVVFVADTTRDSVTVVDGTVVDALEQEGETIVADVAGTLETLGVEHGTDVVQGNPAPTIVDYAERYDYDLIVLPTHGRTGISRYLLGSVTEKVVRLSDVPVLTAQIRSGEQLTFPYENILIPTDGSPASTTAASHGLALAAALDATVHIISVVDDTSLGPDVRSGLSADELEHPASEAVVDVVAKAHEYELAHVQTHVEHGSPAKVIRESIETNEIHAIVMGTSGRRGADRVLLGSVAEKTVRSAPVPVITVREPIRNG</sequence>
<evidence type="ECO:0000313" key="4">
    <source>
        <dbReference type="Proteomes" id="UP000509750"/>
    </source>
</evidence>
<feature type="domain" description="UspA" evidence="2">
    <location>
        <begin position="1"/>
        <end position="135"/>
    </location>
</feature>
<keyword evidence="4" id="KW-1185">Reference proteome</keyword>
<dbReference type="OrthoDB" id="105697at2157"/>
<comment type="similarity">
    <text evidence="1">Belongs to the universal stress protein A family.</text>
</comment>
<dbReference type="InterPro" id="IPR006016">
    <property type="entry name" value="UspA"/>
</dbReference>
<name>A0A7D5GYT8_9EURY</name>
<dbReference type="CDD" id="cd00293">
    <property type="entry name" value="USP-like"/>
    <property type="match status" value="2"/>
</dbReference>
<dbReference type="InterPro" id="IPR014729">
    <property type="entry name" value="Rossmann-like_a/b/a_fold"/>
</dbReference>
<proteinExistence type="inferred from homology"/>
<dbReference type="GeneID" id="56030367"/>
<dbReference type="SUPFAM" id="SSF52402">
    <property type="entry name" value="Adenine nucleotide alpha hydrolases-like"/>
    <property type="match status" value="2"/>
</dbReference>
<dbReference type="PANTHER" id="PTHR46268">
    <property type="entry name" value="STRESS RESPONSE PROTEIN NHAX"/>
    <property type="match status" value="1"/>
</dbReference>
<reference evidence="3 4" key="1">
    <citation type="submission" date="2020-07" db="EMBL/GenBank/DDBJ databases">
        <title>Gai3-2, isolated from salt lake.</title>
        <authorList>
            <person name="Cui H."/>
            <person name="Shi X."/>
        </authorList>
    </citation>
    <scope>NUCLEOTIDE SEQUENCE [LARGE SCALE GENOMIC DNA]</scope>
    <source>
        <strain evidence="3 4">Gai3-2</strain>
    </source>
</reference>
<evidence type="ECO:0000313" key="3">
    <source>
        <dbReference type="EMBL" id="QLG28949.1"/>
    </source>
</evidence>
<dbReference type="EMBL" id="CP058529">
    <property type="protein sequence ID" value="QLG28949.1"/>
    <property type="molecule type" value="Genomic_DNA"/>
</dbReference>
<gene>
    <name evidence="3" type="ORF">HUG10_16000</name>
</gene>
<feature type="domain" description="UspA" evidence="2">
    <location>
        <begin position="149"/>
        <end position="286"/>
    </location>
</feature>
<evidence type="ECO:0000259" key="2">
    <source>
        <dbReference type="Pfam" id="PF00582"/>
    </source>
</evidence>
<accession>A0A7D5GYT8</accession>
<dbReference type="RefSeq" id="WP_179170523.1">
    <property type="nucleotide sequence ID" value="NZ_CP058529.1"/>
</dbReference>
<dbReference type="PRINTS" id="PR01438">
    <property type="entry name" value="UNVRSLSTRESS"/>
</dbReference>
<organism evidence="3 4">
    <name type="scientific">Halorarum halophilum</name>
    <dbReference type="NCBI Taxonomy" id="2743090"/>
    <lineage>
        <taxon>Archaea</taxon>
        <taxon>Methanobacteriati</taxon>
        <taxon>Methanobacteriota</taxon>
        <taxon>Stenosarchaea group</taxon>
        <taxon>Halobacteria</taxon>
        <taxon>Halobacteriales</taxon>
        <taxon>Haloferacaceae</taxon>
        <taxon>Halorarum</taxon>
    </lineage>
</organism>
<dbReference type="PANTHER" id="PTHR46268:SF6">
    <property type="entry name" value="UNIVERSAL STRESS PROTEIN UP12"/>
    <property type="match status" value="1"/>
</dbReference>
<dbReference type="Proteomes" id="UP000509750">
    <property type="component" value="Chromosome"/>
</dbReference>
<evidence type="ECO:0000256" key="1">
    <source>
        <dbReference type="ARBA" id="ARBA00008791"/>
    </source>
</evidence>